<comment type="subcellular location">
    <subcellularLocation>
        <location evidence="1">Endoplasmic reticulum membrane</location>
        <topology evidence="1">Single-pass membrane protein</topology>
    </subcellularLocation>
</comment>
<comment type="caution">
    <text evidence="17">The sequence shown here is derived from an EMBL/GenBank/DDBJ whole genome shotgun (WGS) entry which is preliminary data.</text>
</comment>
<dbReference type="Gene3D" id="3.40.50.2000">
    <property type="entry name" value="Glycogen Phosphorylase B"/>
    <property type="match status" value="1"/>
</dbReference>
<organism evidence="17 18">
    <name type="scientific">Trichogramma kaykai</name>
    <dbReference type="NCBI Taxonomy" id="54128"/>
    <lineage>
        <taxon>Eukaryota</taxon>
        <taxon>Metazoa</taxon>
        <taxon>Ecdysozoa</taxon>
        <taxon>Arthropoda</taxon>
        <taxon>Hexapoda</taxon>
        <taxon>Insecta</taxon>
        <taxon>Pterygota</taxon>
        <taxon>Neoptera</taxon>
        <taxon>Endopterygota</taxon>
        <taxon>Hymenoptera</taxon>
        <taxon>Apocrita</taxon>
        <taxon>Proctotrupomorpha</taxon>
        <taxon>Chalcidoidea</taxon>
        <taxon>Trichogrammatidae</taxon>
        <taxon>Trichogramma</taxon>
    </lineage>
</organism>
<keyword evidence="10 14" id="KW-1133">Transmembrane helix</keyword>
<evidence type="ECO:0000313" key="17">
    <source>
        <dbReference type="EMBL" id="KAL3387122.1"/>
    </source>
</evidence>
<evidence type="ECO:0000256" key="6">
    <source>
        <dbReference type="ARBA" id="ARBA00022676"/>
    </source>
</evidence>
<dbReference type="Pfam" id="PF00534">
    <property type="entry name" value="Glycos_transf_1"/>
    <property type="match status" value="1"/>
</dbReference>
<dbReference type="InterPro" id="IPR031814">
    <property type="entry name" value="ALG11_N"/>
</dbReference>
<evidence type="ECO:0000256" key="14">
    <source>
        <dbReference type="RuleBase" id="RU367051"/>
    </source>
</evidence>
<comment type="catalytic activity">
    <reaction evidence="12 14">
        <text>an alpha-D-Man-(1-&gt;3)-[alpha-D-Man-(1-&gt;6)]-beta-D-Man-(1-&gt;4)-beta-D-GlcNAc-(1-&gt;4)-alpha-D-GlcNAc-diphospho-di-trans,poly-cis-dolichol + 2 GDP-alpha-D-mannose = an alpha-D-Man-(1-&gt;2)-alpha-D-Man-(1-&gt;2)-alpha-D-Man-(1-&gt;3)-[alpha-D-Man-(1-&gt;6)]-beta-D-Man-(1-&gt;4)-beta-D-GlcNAc-(1-&gt;4)-alpha-D-GlcNAc-diphospho-di-trans,poly-cis-dolichol + 2 GDP + 2 H(+)</text>
        <dbReference type="Rhea" id="RHEA:29523"/>
        <dbReference type="Rhea" id="RHEA-COMP:19515"/>
        <dbReference type="Rhea" id="RHEA-COMP:19516"/>
        <dbReference type="ChEBI" id="CHEBI:15378"/>
        <dbReference type="ChEBI" id="CHEBI:57527"/>
        <dbReference type="ChEBI" id="CHEBI:58189"/>
        <dbReference type="ChEBI" id="CHEBI:132511"/>
        <dbReference type="ChEBI" id="CHEBI:132515"/>
        <dbReference type="EC" id="2.4.1.131"/>
    </reaction>
    <physiologicalReaction direction="left-to-right" evidence="12 14">
        <dbReference type="Rhea" id="RHEA:29524"/>
    </physiologicalReaction>
</comment>
<dbReference type="Pfam" id="PF15924">
    <property type="entry name" value="ALG11_N"/>
    <property type="match status" value="1"/>
</dbReference>
<reference evidence="17 18" key="1">
    <citation type="journal article" date="2024" name="bioRxiv">
        <title>A reference genome for Trichogramma kaykai: A tiny desert-dwelling parasitoid wasp with competing sex-ratio distorters.</title>
        <authorList>
            <person name="Culotta J."/>
            <person name="Lindsey A.R."/>
        </authorList>
    </citation>
    <scope>NUCLEOTIDE SEQUENCE [LARGE SCALE GENOMIC DNA]</scope>
    <source>
        <strain evidence="17 18">KSX58</strain>
    </source>
</reference>
<evidence type="ECO:0000256" key="7">
    <source>
        <dbReference type="ARBA" id="ARBA00022679"/>
    </source>
</evidence>
<dbReference type="InterPro" id="IPR038013">
    <property type="entry name" value="ALG11"/>
</dbReference>
<protein>
    <recommendedName>
        <fullName evidence="5 14">GDP-Man:Man(3)GlcNAc(2)-PP-Dol alpha-1,2-mannosyltransferase</fullName>
        <ecNumber evidence="4 14">2.4.1.131</ecNumber>
    </recommendedName>
</protein>
<name>A0ABD2W2C8_9HYME</name>
<evidence type="ECO:0000259" key="16">
    <source>
        <dbReference type="Pfam" id="PF15924"/>
    </source>
</evidence>
<dbReference type="AlphaFoldDB" id="A0ABD2W2C8"/>
<evidence type="ECO:0000256" key="8">
    <source>
        <dbReference type="ARBA" id="ARBA00022692"/>
    </source>
</evidence>
<evidence type="ECO:0000256" key="13">
    <source>
        <dbReference type="ARBA" id="ARBA00045128"/>
    </source>
</evidence>
<feature type="domain" description="Glycosyl transferase family 1" evidence="15">
    <location>
        <begin position="291"/>
        <end position="462"/>
    </location>
</feature>
<evidence type="ECO:0000256" key="2">
    <source>
        <dbReference type="ARBA" id="ARBA00004922"/>
    </source>
</evidence>
<evidence type="ECO:0000256" key="4">
    <source>
        <dbReference type="ARBA" id="ARBA00012645"/>
    </source>
</evidence>
<comment type="function">
    <text evidence="13">GDP-Man:Man(3)GlcNAc(2)-PP-Dol alpha-1,2-mannosyltransferase that operates in the biosynthetic pathway of dolichol-linked oligosaccharides, the glycan precursors employed in protein asparagine (N)-glycosylation. The assembly of dolichol-linked oligosaccharides begins on the cytosolic side of the endoplasmic reticulum membrane and finishes in its lumen. The sequential addition of sugars to dolichol pyrophosphate produces dolichol-linked oligosaccharides containing fourteen sugars, including two GlcNAcs, nine mannoses and three glucoses. Once assembled, the oligosaccharide is transferred from the lipid to nascent proteins by oligosaccharyltransferases. Catalyzes, on the cytoplasmic face of the endoplasmic reticulum, the addition of the fourth and fifth mannose residues to the dolichol-linked oligosaccharide chain, to produce Man(5)GlcNAc(2)-PP-dolichol core oligosaccharide. Man(5)GlcNAc(2)-PP-dolichol is a substrate for ALG3, the following enzyme in the biosynthetic pathway.</text>
</comment>
<dbReference type="PANTHER" id="PTHR45919">
    <property type="entry name" value="GDP-MAN:MAN(3)GLCNAC(2)-PP-DOL ALPHA-1,2-MANNOSYLTRANSFERASE"/>
    <property type="match status" value="1"/>
</dbReference>
<feature type="domain" description="ALG11 mannosyltransferase N-terminal" evidence="16">
    <location>
        <begin position="57"/>
        <end position="263"/>
    </location>
</feature>
<comment type="pathway">
    <text evidence="2 14">Protein modification; protein glycosylation.</text>
</comment>
<keyword evidence="11 14" id="KW-0472">Membrane</keyword>
<dbReference type="EMBL" id="JBJJXI010000139">
    <property type="protein sequence ID" value="KAL3387122.1"/>
    <property type="molecule type" value="Genomic_DNA"/>
</dbReference>
<comment type="similarity">
    <text evidence="3 14">Belongs to the glycosyltransferase group 1 family. Glycosyltransferase 4 subfamily.</text>
</comment>
<keyword evidence="9 14" id="KW-0256">Endoplasmic reticulum</keyword>
<sequence>MFFYLHIRLIKFICQSVAFILTCWLFFMCLYPLFIWILFKAFFTKSLQAHSKDNDEITVGIFHPYCNARSGGERVLWSTVRALQSYYKNVHVFIYTGDLDYDRETILANVEKVFDLKLHNNINIVYLHRRNWVEAKRYPFCTLLGQSLGSIWLGWEALTLFKPDIYIDTMGYAFTYPLFKYFGGCKVASYTHYPIISSDMCNQVSNGSVSVTNCELIAKNPFLSTLKLGYYKGIAFLYSLAGCSADIVMVNSSWTQAHINSIWNCPKRTHLLYPPCDVAKLIELPLVSDDIKNQEIRIVSVSQFRPEKNHNLMIQVMEKLKSIVDDETWSKIRLILVGSCRNQVDEVNVNKLKNFAKKVDVNDNIEFKVNIPYNDLIQELQKGTIGIHAMWNEHFGISVVDGLAAGLIMIAHSSGGPLADIVNTDTLTRNGYLANDIDEYVEKIISIVNMPVRERDLIRTNARISVDRFSTVCFEKNLAKIVEPLFKQS</sequence>
<evidence type="ECO:0000256" key="12">
    <source>
        <dbReference type="ARBA" id="ARBA00045065"/>
    </source>
</evidence>
<evidence type="ECO:0000259" key="15">
    <source>
        <dbReference type="Pfam" id="PF00534"/>
    </source>
</evidence>
<dbReference type="GO" id="GO:0005789">
    <property type="term" value="C:endoplasmic reticulum membrane"/>
    <property type="evidence" value="ECO:0007669"/>
    <property type="project" value="UniProtKB-SubCell"/>
</dbReference>
<dbReference type="PANTHER" id="PTHR45919:SF1">
    <property type="entry name" value="GDP-MAN:MAN(3)GLCNAC(2)-PP-DOL ALPHA-1,2-MANNOSYLTRANSFERASE"/>
    <property type="match status" value="1"/>
</dbReference>
<keyword evidence="18" id="KW-1185">Reference proteome</keyword>
<dbReference type="SUPFAM" id="SSF53756">
    <property type="entry name" value="UDP-Glycosyltransferase/glycogen phosphorylase"/>
    <property type="match status" value="1"/>
</dbReference>
<proteinExistence type="inferred from homology"/>
<evidence type="ECO:0000256" key="11">
    <source>
        <dbReference type="ARBA" id="ARBA00023136"/>
    </source>
</evidence>
<evidence type="ECO:0000256" key="1">
    <source>
        <dbReference type="ARBA" id="ARBA00004389"/>
    </source>
</evidence>
<evidence type="ECO:0000256" key="9">
    <source>
        <dbReference type="ARBA" id="ARBA00022824"/>
    </source>
</evidence>
<evidence type="ECO:0000256" key="5">
    <source>
        <dbReference type="ARBA" id="ARBA00022018"/>
    </source>
</evidence>
<dbReference type="CDD" id="cd03806">
    <property type="entry name" value="GT4_ALG11-like"/>
    <property type="match status" value="1"/>
</dbReference>
<dbReference type="GO" id="GO:0004377">
    <property type="term" value="F:GDP-Man:Man(3)GlcNAc(2)-PP-Dol alpha-1,2-mannosyltransferase activity"/>
    <property type="evidence" value="ECO:0007669"/>
    <property type="project" value="UniProtKB-UniRule"/>
</dbReference>
<feature type="transmembrane region" description="Helical" evidence="14">
    <location>
        <begin position="12"/>
        <end position="39"/>
    </location>
</feature>
<dbReference type="InterPro" id="IPR001296">
    <property type="entry name" value="Glyco_trans_1"/>
</dbReference>
<keyword evidence="7 14" id="KW-0808">Transferase</keyword>
<evidence type="ECO:0000313" key="18">
    <source>
        <dbReference type="Proteomes" id="UP001627154"/>
    </source>
</evidence>
<dbReference type="EC" id="2.4.1.131" evidence="4 14"/>
<evidence type="ECO:0000256" key="10">
    <source>
        <dbReference type="ARBA" id="ARBA00022989"/>
    </source>
</evidence>
<evidence type="ECO:0000256" key="3">
    <source>
        <dbReference type="ARBA" id="ARBA00009481"/>
    </source>
</evidence>
<keyword evidence="8 14" id="KW-0812">Transmembrane</keyword>
<keyword evidence="6 14" id="KW-0328">Glycosyltransferase</keyword>
<gene>
    <name evidence="17" type="ORF">TKK_017446</name>
</gene>
<accession>A0ABD2W2C8</accession>
<dbReference type="Proteomes" id="UP001627154">
    <property type="component" value="Unassembled WGS sequence"/>
</dbReference>